<accession>A0A6P8IZT9</accession>
<feature type="coiled-coil region" evidence="7">
    <location>
        <begin position="214"/>
        <end position="248"/>
    </location>
</feature>
<reference evidence="10 11" key="1">
    <citation type="submission" date="2025-04" db="UniProtKB">
        <authorList>
            <consortium name="RefSeq"/>
        </authorList>
    </citation>
    <scope>IDENTIFICATION</scope>
    <source>
        <tissue evidence="10 11">Tentacle</tissue>
    </source>
</reference>
<keyword evidence="5" id="KW-0547">Nucleotide-binding</keyword>
<dbReference type="PROSITE" id="PS51450">
    <property type="entry name" value="LRR"/>
    <property type="match status" value="1"/>
</dbReference>
<keyword evidence="4" id="KW-0677">Repeat</keyword>
<dbReference type="RefSeq" id="XP_031571260.1">
    <property type="nucleotide sequence ID" value="XM_031715400.1"/>
</dbReference>
<comment type="similarity">
    <text evidence="2">Belongs to the NLRP family.</text>
</comment>
<dbReference type="PANTHER" id="PTHR45690:SF19">
    <property type="entry name" value="NACHT, LRR AND PYD DOMAINS-CONTAINING PROTEIN 3"/>
    <property type="match status" value="1"/>
</dbReference>
<keyword evidence="9" id="KW-1185">Reference proteome</keyword>
<dbReference type="PROSITE" id="PS50837">
    <property type="entry name" value="NACHT"/>
    <property type="match status" value="1"/>
</dbReference>
<dbReference type="SMART" id="SM00368">
    <property type="entry name" value="LRR_RI"/>
    <property type="match status" value="4"/>
</dbReference>
<evidence type="ECO:0000256" key="5">
    <source>
        <dbReference type="ARBA" id="ARBA00022741"/>
    </source>
</evidence>
<feature type="domain" description="NACHT" evidence="8">
    <location>
        <begin position="398"/>
        <end position="548"/>
    </location>
</feature>
<dbReference type="GO" id="GO:0005524">
    <property type="term" value="F:ATP binding"/>
    <property type="evidence" value="ECO:0007669"/>
    <property type="project" value="UniProtKB-KW"/>
</dbReference>
<evidence type="ECO:0000256" key="6">
    <source>
        <dbReference type="ARBA" id="ARBA00022840"/>
    </source>
</evidence>
<proteinExistence type="inferred from homology"/>
<keyword evidence="7" id="KW-0175">Coiled coil</keyword>
<evidence type="ECO:0000313" key="11">
    <source>
        <dbReference type="RefSeq" id="XP_031571260.1"/>
    </source>
</evidence>
<dbReference type="PANTHER" id="PTHR45690">
    <property type="entry name" value="NACHT, LRR AND PYD DOMAINS-CONTAINING PROTEIN 12"/>
    <property type="match status" value="1"/>
</dbReference>
<dbReference type="RefSeq" id="XP_031571259.1">
    <property type="nucleotide sequence ID" value="XM_031715399.1"/>
</dbReference>
<dbReference type="SUPFAM" id="SSF52047">
    <property type="entry name" value="RNI-like"/>
    <property type="match status" value="1"/>
</dbReference>
<keyword evidence="3" id="KW-0963">Cytoplasm</keyword>
<sequence>MATPISWPTKESTNFVRLSRLLIDGGTHVLKDVFDKIHPQASLHSALHSPTVHATLKNLRSKRVLTTQQWQHLYPSVSSASHVTSSDFDITLLYLLLRNICSLVPPSTGWDKLPMQSDITREADLVRLKFYRNNIFAHILETSIDDKDFETFWSEIGSVLTRLGGSQYKSEVERLKVASIDEEDEASYVRILEEWQDYERYLKTYIKEAEDRVMEKLDIKEDNISKKLDEAEQRITDKMDEVREVFERTVHSDGPQSPEEKASVTHYNITVKDNAQCAVGNHASSVSYARVSSLSSDPDLQNNYELKIGEKSYNLKTTTRWHTELQLKPVAFHMLPSIKTDDIFTSLIIQYGRKPLKHEKGGESRNEQLDWYGKACGIPVQRCQDIFTGTIPGKLNPKTILVIGKPGIGKTLFCQKLIRDWARNRLFDEDSKFETPDFKFAYLLTFRQLSFHEDDTFNLMELLNRSSLLEEYSLVDNVLFEYMLHHKEELLVIMDGYDEYSKRDEIVNQSEEKYPNDPRNRMPVSAMCSKLIKGKIMRESVVLVTSRPAEADELGQVSFDEYVEITGFSSKQVREYIEKYFQADEAVKNIIQEHIMGNENLVSFAHIPVLCFLMCWYMEWQIQSNSHSRTLPVTVTDLCVEVIQVFVQRHHSELKGRHLRLEDRRRASAELLGSTLLQKFQRRRHSNIQQSTEDESVSPFQEKVLDKISKLAAKLLIEKKLSFSIEDMESFGLTREEIENLKASGLLQCGPTLRISPFEVAHNFSFTHLILHEYLAALWFVKERRMPTKDMAIGMVCQFMAGALSLEKNRKLLEKLVDWIKIHPSLRKDQKLLLTAKCLYEFKDKEFAKIIVANQYQRYCDDGNILFLSITDVDCVLVSFLLDIFSSLNEIQAGKNKKTLQALLRKKPSSTLKTLYIGMSTLTLSGFQRICNSLNNEFCSVTEMETFDCGLRDDCAPCLGELLVKSNLAYLSMNENKLTDKTAAILCHSLKDQRCQLTRLYLSYNEISDVGSELLCKTLLDPCCKLTRLVMYKNNVTDECQKSLKSLIEKHKPGFDLRF</sequence>
<dbReference type="InterPro" id="IPR007111">
    <property type="entry name" value="NACHT_NTPase"/>
</dbReference>
<dbReference type="GO" id="GO:0005829">
    <property type="term" value="C:cytosol"/>
    <property type="evidence" value="ECO:0007669"/>
    <property type="project" value="UniProtKB-SubCell"/>
</dbReference>
<dbReference type="GeneID" id="116305475"/>
<dbReference type="Pfam" id="PF05729">
    <property type="entry name" value="NACHT"/>
    <property type="match status" value="1"/>
</dbReference>
<dbReference type="AlphaFoldDB" id="A0A6P8IZT9"/>
<protein>
    <submittedName>
        <fullName evidence="10 11">NACHT, LRR and PYD domains-containing protein 3-like</fullName>
    </submittedName>
</protein>
<evidence type="ECO:0000256" key="1">
    <source>
        <dbReference type="ARBA" id="ARBA00004496"/>
    </source>
</evidence>
<dbReference type="InterPro" id="IPR032675">
    <property type="entry name" value="LRR_dom_sf"/>
</dbReference>
<dbReference type="Gene3D" id="3.40.50.300">
    <property type="entry name" value="P-loop containing nucleotide triphosphate hydrolases"/>
    <property type="match status" value="1"/>
</dbReference>
<comment type="subcellular location">
    <subcellularLocation>
        <location evidence="1">Cytoplasm</location>
    </subcellularLocation>
</comment>
<evidence type="ECO:0000256" key="2">
    <source>
        <dbReference type="ARBA" id="ARBA00008665"/>
    </source>
</evidence>
<evidence type="ECO:0000313" key="9">
    <source>
        <dbReference type="Proteomes" id="UP000515163"/>
    </source>
</evidence>
<keyword evidence="6" id="KW-0067">ATP-binding</keyword>
<dbReference type="InterPro" id="IPR001611">
    <property type="entry name" value="Leu-rich_rpt"/>
</dbReference>
<dbReference type="InterPro" id="IPR041249">
    <property type="entry name" value="HEPN_DZIP3"/>
</dbReference>
<dbReference type="SUPFAM" id="SSF52540">
    <property type="entry name" value="P-loop containing nucleoside triphosphate hydrolases"/>
    <property type="match status" value="1"/>
</dbReference>
<dbReference type="Pfam" id="PF18738">
    <property type="entry name" value="HEPN_DZIP3"/>
    <property type="match status" value="1"/>
</dbReference>
<dbReference type="Proteomes" id="UP000515163">
    <property type="component" value="Unplaced"/>
</dbReference>
<evidence type="ECO:0000256" key="7">
    <source>
        <dbReference type="SAM" id="Coils"/>
    </source>
</evidence>
<evidence type="ECO:0000256" key="3">
    <source>
        <dbReference type="ARBA" id="ARBA00022490"/>
    </source>
</evidence>
<dbReference type="KEGG" id="aten:116305475"/>
<dbReference type="InterPro" id="IPR027417">
    <property type="entry name" value="P-loop_NTPase"/>
</dbReference>
<dbReference type="InterPro" id="IPR050637">
    <property type="entry name" value="NLRP_innate_immun_reg"/>
</dbReference>
<organism evidence="9 11">
    <name type="scientific">Actinia tenebrosa</name>
    <name type="common">Australian red waratah sea anemone</name>
    <dbReference type="NCBI Taxonomy" id="6105"/>
    <lineage>
        <taxon>Eukaryota</taxon>
        <taxon>Metazoa</taxon>
        <taxon>Cnidaria</taxon>
        <taxon>Anthozoa</taxon>
        <taxon>Hexacorallia</taxon>
        <taxon>Actiniaria</taxon>
        <taxon>Actiniidae</taxon>
        <taxon>Actinia</taxon>
    </lineage>
</organism>
<dbReference type="OrthoDB" id="5962977at2759"/>
<name>A0A6P8IZT9_ACTTE</name>
<gene>
    <name evidence="10 11" type="primary">LOC116305475</name>
</gene>
<evidence type="ECO:0000259" key="8">
    <source>
        <dbReference type="PROSITE" id="PS50837"/>
    </source>
</evidence>
<evidence type="ECO:0000256" key="4">
    <source>
        <dbReference type="ARBA" id="ARBA00022737"/>
    </source>
</evidence>
<evidence type="ECO:0000313" key="10">
    <source>
        <dbReference type="RefSeq" id="XP_031571259.1"/>
    </source>
</evidence>
<dbReference type="Gene3D" id="3.80.10.10">
    <property type="entry name" value="Ribonuclease Inhibitor"/>
    <property type="match status" value="1"/>
</dbReference>